<comment type="caution">
    <text evidence="3">The sequence shown here is derived from an EMBL/GenBank/DDBJ whole genome shotgun (WGS) entry which is preliminary data.</text>
</comment>
<dbReference type="Proteomes" id="UP000233469">
    <property type="component" value="Unassembled WGS sequence"/>
</dbReference>
<evidence type="ECO:0000259" key="1">
    <source>
        <dbReference type="Pfam" id="PF03101"/>
    </source>
</evidence>
<dbReference type="VEuPathDB" id="FungiDB:FUN_002349"/>
<accession>A0A2N1MSL0</accession>
<dbReference type="InterPro" id="IPR004330">
    <property type="entry name" value="FAR1_DNA_bnd_dom"/>
</dbReference>
<feature type="domain" description="FAR1" evidence="1">
    <location>
        <begin position="60"/>
        <end position="147"/>
    </location>
</feature>
<evidence type="ECO:0000259" key="2">
    <source>
        <dbReference type="Pfam" id="PF10551"/>
    </source>
</evidence>
<reference evidence="3 4" key="1">
    <citation type="submission" date="2016-04" db="EMBL/GenBank/DDBJ databases">
        <title>Genome analyses suggest a sexual origin of heterokaryosis in a supposedly ancient asexual fungus.</title>
        <authorList>
            <person name="Ropars J."/>
            <person name="Sedzielewska K."/>
            <person name="Noel J."/>
            <person name="Charron P."/>
            <person name="Farinelli L."/>
            <person name="Marton T."/>
            <person name="Kruger M."/>
            <person name="Pelin A."/>
            <person name="Brachmann A."/>
            <person name="Corradi N."/>
        </authorList>
    </citation>
    <scope>NUCLEOTIDE SEQUENCE [LARGE SCALE GENOMIC DNA]</scope>
    <source>
        <strain evidence="3 4">C2</strain>
    </source>
</reference>
<dbReference type="InterPro" id="IPR018289">
    <property type="entry name" value="MULE_transposase_dom"/>
</dbReference>
<organism evidence="3 4">
    <name type="scientific">Rhizophagus irregularis</name>
    <dbReference type="NCBI Taxonomy" id="588596"/>
    <lineage>
        <taxon>Eukaryota</taxon>
        <taxon>Fungi</taxon>
        <taxon>Fungi incertae sedis</taxon>
        <taxon>Mucoromycota</taxon>
        <taxon>Glomeromycotina</taxon>
        <taxon>Glomeromycetes</taxon>
        <taxon>Glomerales</taxon>
        <taxon>Glomeraceae</taxon>
        <taxon>Rhizophagus</taxon>
    </lineage>
</organism>
<proteinExistence type="predicted"/>
<evidence type="ECO:0000313" key="4">
    <source>
        <dbReference type="Proteomes" id="UP000233469"/>
    </source>
</evidence>
<dbReference type="Pfam" id="PF03101">
    <property type="entry name" value="FAR1"/>
    <property type="match status" value="1"/>
</dbReference>
<gene>
    <name evidence="3" type="ORF">RhiirC2_787272</name>
</gene>
<protein>
    <recommendedName>
        <fullName evidence="5">MULE transposase domain-containing protein</fullName>
    </recommendedName>
</protein>
<dbReference type="AlphaFoldDB" id="A0A2N1MSL0"/>
<name>A0A2N1MSL0_9GLOM</name>
<dbReference type="VEuPathDB" id="FungiDB:RhiirFUN_025581"/>
<evidence type="ECO:0000313" key="3">
    <source>
        <dbReference type="EMBL" id="PKK64603.1"/>
    </source>
</evidence>
<reference evidence="3 4" key="2">
    <citation type="submission" date="2017-10" db="EMBL/GenBank/DDBJ databases">
        <title>Extensive intraspecific genome diversity in a model arbuscular mycorrhizal fungus.</title>
        <authorList>
            <person name="Chen E.C.H."/>
            <person name="Morin E."/>
            <person name="Baudet D."/>
            <person name="Noel J."/>
            <person name="Ndikumana S."/>
            <person name="Charron P."/>
            <person name="St-Onge C."/>
            <person name="Giorgi J."/>
            <person name="Grigoriev I.V."/>
            <person name="Roux C."/>
            <person name="Martin F.M."/>
            <person name="Corradi N."/>
        </authorList>
    </citation>
    <scope>NUCLEOTIDE SEQUENCE [LARGE SCALE GENOMIC DNA]</scope>
    <source>
        <strain evidence="3 4">C2</strain>
    </source>
</reference>
<evidence type="ECO:0008006" key="5">
    <source>
        <dbReference type="Google" id="ProtNLM"/>
    </source>
</evidence>
<dbReference type="VEuPathDB" id="FungiDB:RhiirA1_541646"/>
<sequence>MDDNNHNERSISDILNGQQLNDENHNTILIEGSIITDESIGDIKVGTTFSIWEDAEIKLNQYAKFSGFSLKRKRVEVDDKNGVVQHKTFECSFSGKTVSNQVIDIIYQRERVSKKIMCPWHINLTKPKSSTEIGITSIIGQHNHYIIPDIYLYAPKYLASFSDQYIHKRDLYNAIQKFKSPLTNRHGDAQNTINKLFELKDHEPGWIIYTRLDPFDNRFVVVIDNNTKSRLVAQCLSEDETTKSYEWFLDCILKATNNNPPVCLFSDADSALINAVSSKFPETHHYLYDFYSCWTQLLEKYPQTQEYLNRMLNNCYQAWAKCYQIKSFIAVQKLLDNEAQWA</sequence>
<dbReference type="PANTHER" id="PTHR47718">
    <property type="entry name" value="OS01G0519700 PROTEIN"/>
    <property type="match status" value="1"/>
</dbReference>
<feature type="domain" description="MULE transposase" evidence="2">
    <location>
        <begin position="220"/>
        <end position="286"/>
    </location>
</feature>
<dbReference type="Pfam" id="PF10551">
    <property type="entry name" value="MULE"/>
    <property type="match status" value="1"/>
</dbReference>
<dbReference type="EMBL" id="LLXL01001408">
    <property type="protein sequence ID" value="PKK64603.1"/>
    <property type="molecule type" value="Genomic_DNA"/>
</dbReference>